<feature type="domain" description="PKD" evidence="1">
    <location>
        <begin position="51"/>
        <end position="118"/>
    </location>
</feature>
<dbReference type="OrthoDB" id="1491481at2"/>
<dbReference type="Gene3D" id="2.60.40.10">
    <property type="entry name" value="Immunoglobulins"/>
    <property type="match status" value="3"/>
</dbReference>
<dbReference type="PROSITE" id="PS51257">
    <property type="entry name" value="PROKAR_LIPOPROTEIN"/>
    <property type="match status" value="1"/>
</dbReference>
<evidence type="ECO:0000313" key="3">
    <source>
        <dbReference type="Proteomes" id="UP000184396"/>
    </source>
</evidence>
<dbReference type="PROSITE" id="PS50093">
    <property type="entry name" value="PKD"/>
    <property type="match status" value="3"/>
</dbReference>
<dbReference type="Pfam" id="PF18911">
    <property type="entry name" value="PKD_4"/>
    <property type="match status" value="2"/>
</dbReference>
<dbReference type="AlphaFoldDB" id="A0A1M6E5U6"/>
<dbReference type="EMBL" id="FQYK01000004">
    <property type="protein sequence ID" value="SHI80785.1"/>
    <property type="molecule type" value="Genomic_DNA"/>
</dbReference>
<dbReference type="CDD" id="cd00146">
    <property type="entry name" value="PKD"/>
    <property type="match status" value="2"/>
</dbReference>
<feature type="domain" description="PKD" evidence="1">
    <location>
        <begin position="232"/>
        <end position="280"/>
    </location>
</feature>
<dbReference type="SUPFAM" id="SSF49299">
    <property type="entry name" value="PKD domain"/>
    <property type="match status" value="2"/>
</dbReference>
<proteinExistence type="predicted"/>
<gene>
    <name evidence="2" type="ORF">SAMN05216261_1795</name>
</gene>
<reference evidence="2 3" key="1">
    <citation type="submission" date="2016-11" db="EMBL/GenBank/DDBJ databases">
        <authorList>
            <person name="Jaros S."/>
            <person name="Januszkiewicz K."/>
            <person name="Wedrychowicz H."/>
        </authorList>
    </citation>
    <scope>NUCLEOTIDE SEQUENCE [LARGE SCALE GENOMIC DNA]</scope>
    <source>
        <strain evidence="2 3">CGMCC 1.12213</strain>
    </source>
</reference>
<dbReference type="InterPro" id="IPR035986">
    <property type="entry name" value="PKD_dom_sf"/>
</dbReference>
<dbReference type="Proteomes" id="UP000184396">
    <property type="component" value="Unassembled WGS sequence"/>
</dbReference>
<dbReference type="eggNOG" id="COG3291">
    <property type="taxonomic scope" value="Bacteria"/>
</dbReference>
<dbReference type="Gene3D" id="2.60.120.260">
    <property type="entry name" value="Galactose-binding domain-like"/>
    <property type="match status" value="2"/>
</dbReference>
<protein>
    <submittedName>
        <fullName evidence="2">PKD repeat-containing protein</fullName>
    </submittedName>
</protein>
<name>A0A1M6E5U6_9FLAO</name>
<organism evidence="2 3">
    <name type="scientific">Algibacter luteus</name>
    <dbReference type="NCBI Taxonomy" id="1178825"/>
    <lineage>
        <taxon>Bacteria</taxon>
        <taxon>Pseudomonadati</taxon>
        <taxon>Bacteroidota</taxon>
        <taxon>Flavobacteriia</taxon>
        <taxon>Flavobacteriales</taxon>
        <taxon>Flavobacteriaceae</taxon>
        <taxon>Algibacter</taxon>
    </lineage>
</organism>
<sequence length="708" mass="76838">MTYEKKIKYLVSIFTLVLTLSLISCYDSVSEDFEPPTGNVNNIQPNTLFTTTTSADDTMSFVFRSYSTDAESYLWDFGDGNTSTEENPNYTYEEGGLYTVTLTTISSDGLEASDSSDVAPIFLDFNFTIIDSEVTFENLSSGAENLVWDFGDGESVEWNVEDTEDDPDFSPIYTYKSAETFEATLTATTFLGVQVSVTKNIEGLVLSTVPDFSFVVSGFTAVFSDESILAESHNWDFGDGSTSTEQNPVHMFPGEGTYEVTLTTTNLAGVSRSITKTVPIGGIQATFAAKVLNSQCNDHTSVTGDNADAWDMTPNSTVVDDVLGTIDSPYRAIWNNTDLNAYIDATYCTNEQPGSTSDGNKFGPLAGGGRGVKLSNNCRRLYQVVAVEPGVEYTFTIDTRSEAEGINTEVFILNNEITTEVGIEANSDAYFNITNDFNATKSSSTNDTFTTTTFTFQASSNIAVIYVRALNAIDSSNEVFIDNINILTPGFDENGDPTGVDATFAAEVLNGECNDHTSVTGDNADAWDMTPNSTVVDDVLGTIDSPYRAIWNNTDLNAYIDATYCTNEQPGSTSDGNKFGPKAGGGRGVKLSNNCRRLYQVVAVEPGVEYTFTIDTRSEAEGINTEVFILNNEITTEVGIEANSDAYYNITNDFNTTKSSSTNDTFTTSSFTFIATSNIAVIYVRALNAIDSSNEVFIDNIDIITPGF</sequence>
<dbReference type="InterPro" id="IPR000601">
    <property type="entry name" value="PKD_dom"/>
</dbReference>
<accession>A0A1M6E5U6</accession>
<evidence type="ECO:0000259" key="1">
    <source>
        <dbReference type="PROSITE" id="PS50093"/>
    </source>
</evidence>
<evidence type="ECO:0000313" key="2">
    <source>
        <dbReference type="EMBL" id="SHI80785.1"/>
    </source>
</evidence>
<dbReference type="RefSeq" id="WP_072794742.1">
    <property type="nucleotide sequence ID" value="NZ_FQYK01000004.1"/>
</dbReference>
<keyword evidence="3" id="KW-1185">Reference proteome</keyword>
<dbReference type="InterPro" id="IPR013783">
    <property type="entry name" value="Ig-like_fold"/>
</dbReference>
<dbReference type="STRING" id="1178825.SAMN05216261_1795"/>
<dbReference type="InterPro" id="IPR022409">
    <property type="entry name" value="PKD/Chitinase_dom"/>
</dbReference>
<feature type="domain" description="PKD" evidence="1">
    <location>
        <begin position="148"/>
        <end position="201"/>
    </location>
</feature>
<dbReference type="SMART" id="SM00089">
    <property type="entry name" value="PKD"/>
    <property type="match status" value="3"/>
</dbReference>